<dbReference type="InterPro" id="IPR050267">
    <property type="entry name" value="Anti-sigma-factor_SerPK"/>
</dbReference>
<comment type="caution">
    <text evidence="3">The sequence shown here is derived from an EMBL/GenBank/DDBJ whole genome shotgun (WGS) entry which is preliminary data.</text>
</comment>
<keyword evidence="1" id="KW-0808">Transferase</keyword>
<dbReference type="InterPro" id="IPR036890">
    <property type="entry name" value="HATPase_C_sf"/>
</dbReference>
<organism evidence="3 4">
    <name type="scientific">Actinomadura harenae</name>
    <dbReference type="NCBI Taxonomy" id="2483351"/>
    <lineage>
        <taxon>Bacteria</taxon>
        <taxon>Bacillati</taxon>
        <taxon>Actinomycetota</taxon>
        <taxon>Actinomycetes</taxon>
        <taxon>Streptosporangiales</taxon>
        <taxon>Thermomonosporaceae</taxon>
        <taxon>Actinomadura</taxon>
    </lineage>
</organism>
<gene>
    <name evidence="3" type="ORF">EBO15_01895</name>
</gene>
<dbReference type="RefSeq" id="WP_122192520.1">
    <property type="nucleotide sequence ID" value="NZ_JBHSKC010000016.1"/>
</dbReference>
<reference evidence="3 4" key="1">
    <citation type="submission" date="2018-10" db="EMBL/GenBank/DDBJ databases">
        <title>Isolation from soil.</title>
        <authorList>
            <person name="Hu J."/>
        </authorList>
    </citation>
    <scope>NUCLEOTIDE SEQUENCE [LARGE SCALE GENOMIC DNA]</scope>
    <source>
        <strain evidence="3 4">NEAU-Ht49</strain>
    </source>
</reference>
<dbReference type="PANTHER" id="PTHR35526:SF3">
    <property type="entry name" value="ANTI-SIGMA-F FACTOR RSBW"/>
    <property type="match status" value="1"/>
</dbReference>
<keyword evidence="4" id="KW-1185">Reference proteome</keyword>
<dbReference type="Pfam" id="PF13581">
    <property type="entry name" value="HATPase_c_2"/>
    <property type="match status" value="1"/>
</dbReference>
<feature type="domain" description="Histidine kinase/HSP90-like ATPase" evidence="2">
    <location>
        <begin position="15"/>
        <end position="119"/>
    </location>
</feature>
<keyword evidence="3" id="KW-0067">ATP-binding</keyword>
<dbReference type="OrthoDB" id="4170987at2"/>
<dbReference type="Proteomes" id="UP000282674">
    <property type="component" value="Unassembled WGS sequence"/>
</dbReference>
<dbReference type="EMBL" id="RFFG01000002">
    <property type="protein sequence ID" value="RMI47671.1"/>
    <property type="molecule type" value="Genomic_DNA"/>
</dbReference>
<dbReference type="GO" id="GO:0005524">
    <property type="term" value="F:ATP binding"/>
    <property type="evidence" value="ECO:0007669"/>
    <property type="project" value="UniProtKB-KW"/>
</dbReference>
<sequence>MCGAGVGELIGAVELAAVASSVALARRFVRDELAGDPRRDTAELLVSEACTNSVRHSRSGDGGRFTLALRDLDGVLRCEVVDAGAETVPTRRVGHEPRDNGYGIVLIEALSDRFGFSSGASGCLHTWFELGPAG</sequence>
<proteinExistence type="predicted"/>
<evidence type="ECO:0000256" key="1">
    <source>
        <dbReference type="ARBA" id="ARBA00022527"/>
    </source>
</evidence>
<evidence type="ECO:0000313" key="3">
    <source>
        <dbReference type="EMBL" id="RMI47671.1"/>
    </source>
</evidence>
<dbReference type="SUPFAM" id="SSF55874">
    <property type="entry name" value="ATPase domain of HSP90 chaperone/DNA topoisomerase II/histidine kinase"/>
    <property type="match status" value="1"/>
</dbReference>
<name>A0A3M2MDS1_9ACTN</name>
<dbReference type="GO" id="GO:0004674">
    <property type="term" value="F:protein serine/threonine kinase activity"/>
    <property type="evidence" value="ECO:0007669"/>
    <property type="project" value="UniProtKB-KW"/>
</dbReference>
<accession>A0A3M2MDS1</accession>
<keyword evidence="1" id="KW-0723">Serine/threonine-protein kinase</keyword>
<dbReference type="CDD" id="cd16936">
    <property type="entry name" value="HATPase_RsbW-like"/>
    <property type="match status" value="1"/>
</dbReference>
<evidence type="ECO:0000313" key="4">
    <source>
        <dbReference type="Proteomes" id="UP000282674"/>
    </source>
</evidence>
<evidence type="ECO:0000259" key="2">
    <source>
        <dbReference type="Pfam" id="PF13581"/>
    </source>
</evidence>
<dbReference type="Gene3D" id="3.30.565.10">
    <property type="entry name" value="Histidine kinase-like ATPase, C-terminal domain"/>
    <property type="match status" value="1"/>
</dbReference>
<dbReference type="AlphaFoldDB" id="A0A3M2MDS1"/>
<protein>
    <submittedName>
        <fullName evidence="3">ATP-binding protein</fullName>
    </submittedName>
</protein>
<keyword evidence="1" id="KW-0418">Kinase</keyword>
<keyword evidence="3" id="KW-0547">Nucleotide-binding</keyword>
<dbReference type="PANTHER" id="PTHR35526">
    <property type="entry name" value="ANTI-SIGMA-F FACTOR RSBW-RELATED"/>
    <property type="match status" value="1"/>
</dbReference>
<dbReference type="InterPro" id="IPR003594">
    <property type="entry name" value="HATPase_dom"/>
</dbReference>